<keyword evidence="4" id="KW-0032">Aminotransferase</keyword>
<dbReference type="AlphaFoldDB" id="A0A917WDZ1"/>
<dbReference type="PANTHER" id="PTHR10937:SF0">
    <property type="entry name" value="GLUTAMINE--FRUCTOSE-6-PHOSPHATE TRANSAMINASE (ISOMERIZING)"/>
    <property type="match status" value="1"/>
</dbReference>
<evidence type="ECO:0000256" key="2">
    <source>
        <dbReference type="ARBA" id="ARBA00012916"/>
    </source>
</evidence>
<evidence type="ECO:0000256" key="1">
    <source>
        <dbReference type="ARBA" id="ARBA00001031"/>
    </source>
</evidence>
<dbReference type="SUPFAM" id="SSF53697">
    <property type="entry name" value="SIS domain"/>
    <property type="match status" value="1"/>
</dbReference>
<dbReference type="PANTHER" id="PTHR10937">
    <property type="entry name" value="GLUCOSAMINE--FRUCTOSE-6-PHOSPHATE AMINOTRANSFERASE, ISOMERIZING"/>
    <property type="match status" value="1"/>
</dbReference>
<evidence type="ECO:0000256" key="3">
    <source>
        <dbReference type="ARBA" id="ARBA00016090"/>
    </source>
</evidence>
<name>A0A917WDZ1_9ACTN</name>
<dbReference type="GO" id="GO:0006047">
    <property type="term" value="P:UDP-N-acetylglucosamine metabolic process"/>
    <property type="evidence" value="ECO:0007669"/>
    <property type="project" value="TreeGrafter"/>
</dbReference>
<evidence type="ECO:0000313" key="5">
    <source>
        <dbReference type="Proteomes" id="UP000655208"/>
    </source>
</evidence>
<keyword evidence="5" id="KW-1185">Reference proteome</keyword>
<reference evidence="4" key="1">
    <citation type="journal article" date="2014" name="Int. J. Syst. Evol. Microbiol.">
        <title>Complete genome sequence of Corynebacterium casei LMG S-19264T (=DSM 44701T), isolated from a smear-ripened cheese.</title>
        <authorList>
            <consortium name="US DOE Joint Genome Institute (JGI-PGF)"/>
            <person name="Walter F."/>
            <person name="Albersmeier A."/>
            <person name="Kalinowski J."/>
            <person name="Ruckert C."/>
        </authorList>
    </citation>
    <scope>NUCLEOTIDE SEQUENCE</scope>
    <source>
        <strain evidence="4">CGMCC 4.7308</strain>
    </source>
</reference>
<protein>
    <recommendedName>
        <fullName evidence="3">Glutamine--fructose-6-phosphate aminotransferase [isomerizing]</fullName>
        <ecNumber evidence="2">2.6.1.16</ecNumber>
    </recommendedName>
</protein>
<dbReference type="RefSeq" id="WP_188941169.1">
    <property type="nucleotide sequence ID" value="NZ_BMNA01000003.1"/>
</dbReference>
<dbReference type="GO" id="GO:0006002">
    <property type="term" value="P:fructose 6-phosphate metabolic process"/>
    <property type="evidence" value="ECO:0007669"/>
    <property type="project" value="TreeGrafter"/>
</dbReference>
<organism evidence="4 5">
    <name type="scientific">Nakamurella endophytica</name>
    <dbReference type="NCBI Taxonomy" id="1748367"/>
    <lineage>
        <taxon>Bacteria</taxon>
        <taxon>Bacillati</taxon>
        <taxon>Actinomycetota</taxon>
        <taxon>Actinomycetes</taxon>
        <taxon>Nakamurellales</taxon>
        <taxon>Nakamurellaceae</taxon>
        <taxon>Nakamurella</taxon>
    </lineage>
</organism>
<dbReference type="EMBL" id="BMNA01000003">
    <property type="protein sequence ID" value="GGL98447.1"/>
    <property type="molecule type" value="Genomic_DNA"/>
</dbReference>
<keyword evidence="4" id="KW-0808">Transferase</keyword>
<dbReference type="GO" id="GO:0097367">
    <property type="term" value="F:carbohydrate derivative binding"/>
    <property type="evidence" value="ECO:0007669"/>
    <property type="project" value="InterPro"/>
</dbReference>
<proteinExistence type="predicted"/>
<reference evidence="4" key="2">
    <citation type="submission" date="2020-09" db="EMBL/GenBank/DDBJ databases">
        <authorList>
            <person name="Sun Q."/>
            <person name="Zhou Y."/>
        </authorList>
    </citation>
    <scope>NUCLEOTIDE SEQUENCE</scope>
    <source>
        <strain evidence="4">CGMCC 4.7308</strain>
    </source>
</reference>
<dbReference type="EC" id="2.6.1.16" evidence="2"/>
<dbReference type="Proteomes" id="UP000655208">
    <property type="component" value="Unassembled WGS sequence"/>
</dbReference>
<accession>A0A917WDZ1</accession>
<dbReference type="Gene3D" id="3.40.50.10490">
    <property type="entry name" value="Glucose-6-phosphate isomerase like protein, domain 1"/>
    <property type="match status" value="2"/>
</dbReference>
<evidence type="ECO:0000313" key="4">
    <source>
        <dbReference type="EMBL" id="GGL98447.1"/>
    </source>
</evidence>
<gene>
    <name evidence="4" type="ORF">GCM10011594_17910</name>
</gene>
<comment type="caution">
    <text evidence="4">The sequence shown here is derived from an EMBL/GenBank/DDBJ whole genome shotgun (WGS) entry which is preliminary data.</text>
</comment>
<sequence>MGPQLTFAEGTAQQSQGLRQAVAEVQGWLDEGRAETLRQGSLLLVGIGASDAATATPAHVLRAGGVVTYRSNAGDIPSGTPRLADHYLGVSQGGRSRETIQVLSAVPAENRYAVVNNTDSPLAGMSGTVLGVGNVTDSRMSSVAFSATVVALGMLADHVLTGSTDRGWVDLGEACDTAVASADDVLHEFAGHIAKAGMVDVVGRAPSLTAAQQGALLFREGPFLPSTFMDTRSYLHGPMDCAGPTSHVLFGREREGLLAGQLDEQHAPVLLVTDRPVQSPATTITIPELPACQRAVVEVALLQRLVIHVGAVLGRDLDASVFRRLDTKIDSTDELTGSDW</sequence>
<dbReference type="GO" id="GO:0004360">
    <property type="term" value="F:glutamine-fructose-6-phosphate transaminase (isomerizing) activity"/>
    <property type="evidence" value="ECO:0007669"/>
    <property type="project" value="UniProtKB-EC"/>
</dbReference>
<comment type="catalytic activity">
    <reaction evidence="1">
        <text>D-fructose 6-phosphate + L-glutamine = D-glucosamine 6-phosphate + L-glutamate</text>
        <dbReference type="Rhea" id="RHEA:13237"/>
        <dbReference type="ChEBI" id="CHEBI:29985"/>
        <dbReference type="ChEBI" id="CHEBI:58359"/>
        <dbReference type="ChEBI" id="CHEBI:58725"/>
        <dbReference type="ChEBI" id="CHEBI:61527"/>
        <dbReference type="EC" id="2.6.1.16"/>
    </reaction>
</comment>
<dbReference type="InterPro" id="IPR046348">
    <property type="entry name" value="SIS_dom_sf"/>
</dbReference>
<dbReference type="GO" id="GO:0006487">
    <property type="term" value="P:protein N-linked glycosylation"/>
    <property type="evidence" value="ECO:0007669"/>
    <property type="project" value="TreeGrafter"/>
</dbReference>